<dbReference type="Proteomes" id="UP000038055">
    <property type="component" value="Unassembled WGS sequence"/>
</dbReference>
<gene>
    <name evidence="1" type="ORF">CCYN2B_50011</name>
</gene>
<dbReference type="RefSeq" id="WP_041993676.1">
    <property type="nucleotide sequence ID" value="NZ_CDOD01000045.1"/>
</dbReference>
<accession>A0A0B7HK71</accession>
<keyword evidence="2" id="KW-1185">Reference proteome</keyword>
<protein>
    <submittedName>
        <fullName evidence="1">Uncharacterized protein</fullName>
    </submittedName>
</protein>
<reference evidence="2" key="1">
    <citation type="submission" date="2015-01" db="EMBL/GenBank/DDBJ databases">
        <authorList>
            <person name="MANFREDI Pablo"/>
        </authorList>
    </citation>
    <scope>NUCLEOTIDE SEQUENCE [LARGE SCALE GENOMIC DNA]</scope>
    <source>
        <strain evidence="2">Ccyn2B</strain>
    </source>
</reference>
<evidence type="ECO:0000313" key="1">
    <source>
        <dbReference type="EMBL" id="CEN38282.1"/>
    </source>
</evidence>
<dbReference type="AlphaFoldDB" id="A0A0B7HK71"/>
<proteinExistence type="predicted"/>
<name>A0A0B7HK71_9FLAO</name>
<evidence type="ECO:0000313" key="2">
    <source>
        <dbReference type="Proteomes" id="UP000038055"/>
    </source>
</evidence>
<organism evidence="1 2">
    <name type="scientific">Capnocytophaga cynodegmi</name>
    <dbReference type="NCBI Taxonomy" id="28189"/>
    <lineage>
        <taxon>Bacteria</taxon>
        <taxon>Pseudomonadati</taxon>
        <taxon>Bacteroidota</taxon>
        <taxon>Flavobacteriia</taxon>
        <taxon>Flavobacteriales</taxon>
        <taxon>Flavobacteriaceae</taxon>
        <taxon>Capnocytophaga</taxon>
    </lineage>
</organism>
<sequence>MEQFYLKVEIKEQRPDFRVFKAFFFDDDFHNCDSDGDASPVYSRDWTELYMRSRENNQWFDIQCIEKDNLTFKITSNTEENVYQIAYFLAKETKGVIINSKNQIIDANDVISRMGNFNLEEKLLLAEKSIWRKSSKDNPFPNIQKIK</sequence>
<dbReference type="STRING" id="28189.CCYN74_30280"/>
<dbReference type="EMBL" id="CDOD01000045">
    <property type="protein sequence ID" value="CEN38282.1"/>
    <property type="molecule type" value="Genomic_DNA"/>
</dbReference>